<feature type="compositionally biased region" description="Low complexity" evidence="2">
    <location>
        <begin position="39"/>
        <end position="58"/>
    </location>
</feature>
<evidence type="ECO:0000313" key="3">
    <source>
        <dbReference type="EMBL" id="TBT95591.1"/>
    </source>
</evidence>
<dbReference type="OrthoDB" id="525039at2"/>
<dbReference type="InterPro" id="IPR042001">
    <property type="entry name" value="Sortase_F"/>
</dbReference>
<proteinExistence type="predicted"/>
<evidence type="ECO:0000313" key="4">
    <source>
        <dbReference type="Proteomes" id="UP000291933"/>
    </source>
</evidence>
<dbReference type="AlphaFoldDB" id="A0A4V2JTA8"/>
<protein>
    <submittedName>
        <fullName evidence="3">Class F sortase</fullName>
    </submittedName>
</protein>
<organism evidence="3 4">
    <name type="scientific">Propioniciclava tarda</name>
    <dbReference type="NCBI Taxonomy" id="433330"/>
    <lineage>
        <taxon>Bacteria</taxon>
        <taxon>Bacillati</taxon>
        <taxon>Actinomycetota</taxon>
        <taxon>Actinomycetes</taxon>
        <taxon>Propionibacteriales</taxon>
        <taxon>Propionibacteriaceae</taxon>
        <taxon>Propioniciclava</taxon>
    </lineage>
</organism>
<dbReference type="CDD" id="cd05829">
    <property type="entry name" value="Sortase_F"/>
    <property type="match status" value="1"/>
</dbReference>
<dbReference type="EMBL" id="SDMR01000003">
    <property type="protein sequence ID" value="TBT95591.1"/>
    <property type="molecule type" value="Genomic_DNA"/>
</dbReference>
<feature type="region of interest" description="Disordered" evidence="2">
    <location>
        <begin position="39"/>
        <end position="73"/>
    </location>
</feature>
<dbReference type="InterPro" id="IPR023365">
    <property type="entry name" value="Sortase_dom-sf"/>
</dbReference>
<dbReference type="Gene3D" id="2.40.260.10">
    <property type="entry name" value="Sortase"/>
    <property type="match status" value="1"/>
</dbReference>
<keyword evidence="1" id="KW-0378">Hydrolase</keyword>
<dbReference type="Proteomes" id="UP000291933">
    <property type="component" value="Unassembled WGS sequence"/>
</dbReference>
<gene>
    <name evidence="3" type="ORF">ET996_03825</name>
</gene>
<evidence type="ECO:0000256" key="1">
    <source>
        <dbReference type="ARBA" id="ARBA00022801"/>
    </source>
</evidence>
<dbReference type="Pfam" id="PF04203">
    <property type="entry name" value="Sortase"/>
    <property type="match status" value="1"/>
</dbReference>
<reference evidence="3 4" key="1">
    <citation type="submission" date="2019-01" db="EMBL/GenBank/DDBJ databases">
        <title>Lactibacter flavus gen. nov., sp. nov., a novel bacterium of the family Propionibacteriaceae isolated from raw milk and dairy products.</title>
        <authorList>
            <person name="Huptas C."/>
            <person name="Wenning M."/>
            <person name="Breitenwieser F."/>
            <person name="Doll E."/>
            <person name="Von Neubeck M."/>
            <person name="Busse H.-J."/>
            <person name="Scherer S."/>
        </authorList>
    </citation>
    <scope>NUCLEOTIDE SEQUENCE [LARGE SCALE GENOMIC DNA]</scope>
    <source>
        <strain evidence="3 4">DSM 22130</strain>
    </source>
</reference>
<keyword evidence="4" id="KW-1185">Reference proteome</keyword>
<dbReference type="SUPFAM" id="SSF63817">
    <property type="entry name" value="Sortase"/>
    <property type="match status" value="1"/>
</dbReference>
<name>A0A4V2JTA8_PROTD</name>
<dbReference type="InterPro" id="IPR005754">
    <property type="entry name" value="Sortase"/>
</dbReference>
<dbReference type="GO" id="GO:0016787">
    <property type="term" value="F:hydrolase activity"/>
    <property type="evidence" value="ECO:0007669"/>
    <property type="project" value="UniProtKB-KW"/>
</dbReference>
<accession>A0A4V2JTA8</accession>
<dbReference type="RefSeq" id="WP_131171242.1">
    <property type="nucleotide sequence ID" value="NZ_FXTL01000003.1"/>
</dbReference>
<evidence type="ECO:0000256" key="2">
    <source>
        <dbReference type="SAM" id="MobiDB-lite"/>
    </source>
</evidence>
<sequence>MAGVGLVLAGAVLVGLGQWWLRVPGIEPPALPYAFDLDASQSTTPTTDASPASSSPEDGANAGIVQPTPSAAPERMSVSIPALALKARIVPADSFEQVGALRSLSIPSDASAAAWFSGGGTVANLGRGTTLVAGHVVNDGRRGAFFSLSLAKPGMLVYTTDADGRRREWSVAGSRQTPKAPFPADFWSAEGPARLVLVTCGGRVLPDGHFEDNIIVTAVPTGRLEPGAATGGA</sequence>
<comment type="caution">
    <text evidence="3">The sequence shown here is derived from an EMBL/GenBank/DDBJ whole genome shotgun (WGS) entry which is preliminary data.</text>
</comment>